<organism evidence="1">
    <name type="scientific">marine metagenome</name>
    <dbReference type="NCBI Taxonomy" id="408172"/>
    <lineage>
        <taxon>unclassified sequences</taxon>
        <taxon>metagenomes</taxon>
        <taxon>ecological metagenomes</taxon>
    </lineage>
</organism>
<accession>A0A382X0U2</accession>
<dbReference type="AlphaFoldDB" id="A0A382X0U2"/>
<sequence>VERKTVVQSFRKARRFRMFVQKLEVLSYARTKSFSNDSVRVCGYEY</sequence>
<evidence type="ECO:0000313" key="1">
    <source>
        <dbReference type="EMBL" id="SVD63861.1"/>
    </source>
</evidence>
<dbReference type="EMBL" id="UINC01163514">
    <property type="protein sequence ID" value="SVD63861.1"/>
    <property type="molecule type" value="Genomic_DNA"/>
</dbReference>
<gene>
    <name evidence="1" type="ORF">METZ01_LOCUS416715</name>
</gene>
<reference evidence="1" key="1">
    <citation type="submission" date="2018-05" db="EMBL/GenBank/DDBJ databases">
        <authorList>
            <person name="Lanie J.A."/>
            <person name="Ng W.-L."/>
            <person name="Kazmierczak K.M."/>
            <person name="Andrzejewski T.M."/>
            <person name="Davidsen T.M."/>
            <person name="Wayne K.J."/>
            <person name="Tettelin H."/>
            <person name="Glass J.I."/>
            <person name="Rusch D."/>
            <person name="Podicherti R."/>
            <person name="Tsui H.-C.T."/>
            <person name="Winkler M.E."/>
        </authorList>
    </citation>
    <scope>NUCLEOTIDE SEQUENCE</scope>
</reference>
<feature type="non-terminal residue" evidence="1">
    <location>
        <position position="1"/>
    </location>
</feature>
<name>A0A382X0U2_9ZZZZ</name>
<proteinExistence type="predicted"/>
<protein>
    <submittedName>
        <fullName evidence="1">Uncharacterized protein</fullName>
    </submittedName>
</protein>